<feature type="transmembrane region" description="Helical" evidence="1">
    <location>
        <begin position="113"/>
        <end position="134"/>
    </location>
</feature>
<protein>
    <submittedName>
        <fullName evidence="2">Uncharacterized protein</fullName>
    </submittedName>
</protein>
<keyword evidence="1" id="KW-0472">Membrane</keyword>
<keyword evidence="1" id="KW-0812">Transmembrane</keyword>
<dbReference type="Proteomes" id="UP000091820">
    <property type="component" value="Unassembled WGS sequence"/>
</dbReference>
<accession>A0A1A9WV95</accession>
<proteinExistence type="predicted"/>
<keyword evidence="3" id="KW-1185">Reference proteome</keyword>
<dbReference type="EnsemblMetazoa" id="GBRI033738-RA">
    <property type="protein sequence ID" value="GBRI033738-PA"/>
    <property type="gene ID" value="GBRI033738"/>
</dbReference>
<sequence length="154" mass="17939">MTSHAQTLQQGNMYRNLKCFLPLKASKETLKFSLPYYTYCSKRKRISITMSSADLDSDYSDSTMCFTYIWLSLMYTVEIKFSVLCVGLEFCLSASEPVFCVDNFLPIRNGERFLAFVLLGDFCWYHGLGFVFFLKGQDRGRQDRHVKNFPYKEA</sequence>
<dbReference type="AlphaFoldDB" id="A0A1A9WV95"/>
<evidence type="ECO:0000313" key="2">
    <source>
        <dbReference type="EnsemblMetazoa" id="GBRI033738-PA"/>
    </source>
</evidence>
<reference evidence="3" key="1">
    <citation type="submission" date="2014-03" db="EMBL/GenBank/DDBJ databases">
        <authorList>
            <person name="Aksoy S."/>
            <person name="Warren W."/>
            <person name="Wilson R.K."/>
        </authorList>
    </citation>
    <scope>NUCLEOTIDE SEQUENCE [LARGE SCALE GENOMIC DNA]</scope>
    <source>
        <strain evidence="3">IAEA</strain>
    </source>
</reference>
<reference evidence="2" key="2">
    <citation type="submission" date="2020-05" db="UniProtKB">
        <authorList>
            <consortium name="EnsemblMetazoa"/>
        </authorList>
    </citation>
    <scope>IDENTIFICATION</scope>
    <source>
        <strain evidence="2">IAEA</strain>
    </source>
</reference>
<organism evidence="2 3">
    <name type="scientific">Glossina brevipalpis</name>
    <dbReference type="NCBI Taxonomy" id="37001"/>
    <lineage>
        <taxon>Eukaryota</taxon>
        <taxon>Metazoa</taxon>
        <taxon>Ecdysozoa</taxon>
        <taxon>Arthropoda</taxon>
        <taxon>Hexapoda</taxon>
        <taxon>Insecta</taxon>
        <taxon>Pterygota</taxon>
        <taxon>Neoptera</taxon>
        <taxon>Endopterygota</taxon>
        <taxon>Diptera</taxon>
        <taxon>Brachycera</taxon>
        <taxon>Muscomorpha</taxon>
        <taxon>Hippoboscoidea</taxon>
        <taxon>Glossinidae</taxon>
        <taxon>Glossina</taxon>
    </lineage>
</organism>
<evidence type="ECO:0000313" key="3">
    <source>
        <dbReference type="Proteomes" id="UP000091820"/>
    </source>
</evidence>
<keyword evidence="1" id="KW-1133">Transmembrane helix</keyword>
<dbReference type="VEuPathDB" id="VectorBase:GBRI033738"/>
<evidence type="ECO:0000256" key="1">
    <source>
        <dbReference type="SAM" id="Phobius"/>
    </source>
</evidence>
<name>A0A1A9WV95_9MUSC</name>